<dbReference type="PANTHER" id="PTHR11635:SF152">
    <property type="entry name" value="CAMP-DEPENDENT PROTEIN KINASE TYPE I REGULATORY SUBUNIT-RELATED"/>
    <property type="match status" value="1"/>
</dbReference>
<reference evidence="3 4" key="1">
    <citation type="submission" date="2020-05" db="EMBL/GenBank/DDBJ databases">
        <title>Thiomicrorhabdus sediminis sp.nov. and Thiomicrorhabdus xiamenensis sp.nov., novel sulfur-oxidizing bacteria isolated from coastal sediment.</title>
        <authorList>
            <person name="Liu X."/>
        </authorList>
    </citation>
    <scope>NUCLEOTIDE SEQUENCE [LARGE SCALE GENOMIC DNA]</scope>
    <source>
        <strain evidence="3 4">G2</strain>
    </source>
</reference>
<feature type="domain" description="Cyclic nucleotide-binding" evidence="2">
    <location>
        <begin position="124"/>
        <end position="242"/>
    </location>
</feature>
<dbReference type="GO" id="GO:0004862">
    <property type="term" value="F:cAMP-dependent protein kinase inhibitor activity"/>
    <property type="evidence" value="ECO:0007669"/>
    <property type="project" value="TreeGrafter"/>
</dbReference>
<dbReference type="GO" id="GO:0005952">
    <property type="term" value="C:cAMP-dependent protein kinase complex"/>
    <property type="evidence" value="ECO:0007669"/>
    <property type="project" value="InterPro"/>
</dbReference>
<dbReference type="GO" id="GO:0030552">
    <property type="term" value="F:cAMP binding"/>
    <property type="evidence" value="ECO:0007669"/>
    <property type="project" value="TreeGrafter"/>
</dbReference>
<dbReference type="InterPro" id="IPR050503">
    <property type="entry name" value="cAMP-dep_PK_reg_su-like"/>
</dbReference>
<organism evidence="3 4">
    <name type="scientific">Thiomicrorhabdus xiamenensis</name>
    <dbReference type="NCBI Taxonomy" id="2739063"/>
    <lineage>
        <taxon>Bacteria</taxon>
        <taxon>Pseudomonadati</taxon>
        <taxon>Pseudomonadota</taxon>
        <taxon>Gammaproteobacteria</taxon>
        <taxon>Thiotrichales</taxon>
        <taxon>Piscirickettsiaceae</taxon>
        <taxon>Thiomicrorhabdus</taxon>
    </lineage>
</organism>
<feature type="transmembrane region" description="Helical" evidence="1">
    <location>
        <begin position="6"/>
        <end position="30"/>
    </location>
</feature>
<dbReference type="GO" id="GO:0034236">
    <property type="term" value="F:protein kinase A catalytic subunit binding"/>
    <property type="evidence" value="ECO:0007669"/>
    <property type="project" value="TreeGrafter"/>
</dbReference>
<evidence type="ECO:0000313" key="4">
    <source>
        <dbReference type="Proteomes" id="UP000504724"/>
    </source>
</evidence>
<dbReference type="RefSeq" id="WP_173284950.1">
    <property type="nucleotide sequence ID" value="NZ_CP054020.1"/>
</dbReference>
<dbReference type="CDD" id="cd00038">
    <property type="entry name" value="CAP_ED"/>
    <property type="match status" value="2"/>
</dbReference>
<feature type="transmembrane region" description="Helical" evidence="1">
    <location>
        <begin position="591"/>
        <end position="611"/>
    </location>
</feature>
<proteinExistence type="predicted"/>
<feature type="transmembrane region" description="Helical" evidence="1">
    <location>
        <begin position="37"/>
        <end position="58"/>
    </location>
</feature>
<keyword evidence="1" id="KW-0472">Membrane</keyword>
<dbReference type="Pfam" id="PF00027">
    <property type="entry name" value="cNMP_binding"/>
    <property type="match status" value="2"/>
</dbReference>
<feature type="transmembrane region" description="Helical" evidence="1">
    <location>
        <begin position="530"/>
        <end position="555"/>
    </location>
</feature>
<evidence type="ECO:0000259" key="2">
    <source>
        <dbReference type="PROSITE" id="PS50042"/>
    </source>
</evidence>
<dbReference type="InterPro" id="IPR000595">
    <property type="entry name" value="cNMP-bd_dom"/>
</dbReference>
<evidence type="ECO:0000256" key="1">
    <source>
        <dbReference type="SAM" id="Phobius"/>
    </source>
</evidence>
<feature type="transmembrane region" description="Helical" evidence="1">
    <location>
        <begin position="490"/>
        <end position="510"/>
    </location>
</feature>
<evidence type="ECO:0000313" key="3">
    <source>
        <dbReference type="EMBL" id="QKI89113.1"/>
    </source>
</evidence>
<dbReference type="SUPFAM" id="SSF51206">
    <property type="entry name" value="cAMP-binding domain-like"/>
    <property type="match status" value="2"/>
</dbReference>
<dbReference type="AlphaFoldDB" id="A0A7D4NNX1"/>
<feature type="transmembrane region" description="Helical" evidence="1">
    <location>
        <begin position="561"/>
        <end position="579"/>
    </location>
</feature>
<dbReference type="InterPro" id="IPR018490">
    <property type="entry name" value="cNMP-bd_dom_sf"/>
</dbReference>
<keyword evidence="1" id="KW-1133">Transmembrane helix</keyword>
<sequence length="614" mass="69294">MLESVAVQAFWIGIISAVSLPLGALVTYVWQPGQRHIALLMAFGAGALLFALTIDLFAPMLNSGMALTVSVGAIIGSLVYLGLNYLLNQKGGFLRKRATTLQFFRNRVRRQRTEMLRSLKRLNIFHSLDEKSLHQLVAAIDVVEVKAGQVIYHHGDRAGSFYVLCEGVVSILDPQKHLQKIIQLEKGDTFGRMAFFTGLNNATMAIAKSDCVLWCVDYHCINDVLQESSELYQTLLDFYVQESRYNTELLEYLQQRHFFSLQQAQEYLRDIQAHLLQYRELESHHYPEHELNFSLFKLAQRLPWIKSLPEEDLQLFARGFEWRTLKAGDTLYKGRVHSDQLYWLEEGVVNYWNPHDKTGLIQTHSGGDFFGVRAFLLGAKEAMTVEAKTDIEYWVLKRNVFAQLLKQSEALRSVLKKFIKNDAIDTYLVENQNLSTPQAHIWLNQTVRHLWPDRLPNLSEWQDPVLPKHTAYLAIWLGIFLDGIPESLTIGGLMTLESAVSLSLIMGLFLSNFPEALSSSASMRAQGIPFVRIFMAWFSLMLFTGVGAAFGVVFLHDADDATFALINGMAAGAMLTVIAETMLPEAYHKGGSIIGFITLLGFLAALLFKAIETT</sequence>
<gene>
    <name evidence="3" type="ORF">HQN79_05780</name>
</gene>
<accession>A0A7D4NNX1</accession>
<dbReference type="SMART" id="SM00100">
    <property type="entry name" value="cNMP"/>
    <property type="match status" value="2"/>
</dbReference>
<dbReference type="Gene3D" id="2.60.120.10">
    <property type="entry name" value="Jelly Rolls"/>
    <property type="match status" value="2"/>
</dbReference>
<dbReference type="InterPro" id="IPR014710">
    <property type="entry name" value="RmlC-like_jellyroll"/>
</dbReference>
<name>A0A7D4NNX1_9GAMM</name>
<dbReference type="GO" id="GO:0005829">
    <property type="term" value="C:cytosol"/>
    <property type="evidence" value="ECO:0007669"/>
    <property type="project" value="TreeGrafter"/>
</dbReference>
<dbReference type="Proteomes" id="UP000504724">
    <property type="component" value="Chromosome"/>
</dbReference>
<dbReference type="PROSITE" id="PS50042">
    <property type="entry name" value="CNMP_BINDING_3"/>
    <property type="match status" value="2"/>
</dbReference>
<protein>
    <submittedName>
        <fullName evidence="3">Cyclic nucleotide-binding domain-containing protein</fullName>
    </submittedName>
</protein>
<dbReference type="KEGG" id="txa:HQN79_05780"/>
<keyword evidence="1" id="KW-0812">Transmembrane</keyword>
<feature type="domain" description="Cyclic nucleotide-binding" evidence="2">
    <location>
        <begin position="304"/>
        <end position="405"/>
    </location>
</feature>
<feature type="transmembrane region" description="Helical" evidence="1">
    <location>
        <begin position="64"/>
        <end position="87"/>
    </location>
</feature>
<dbReference type="EMBL" id="CP054020">
    <property type="protein sequence ID" value="QKI89113.1"/>
    <property type="molecule type" value="Genomic_DNA"/>
</dbReference>
<keyword evidence="4" id="KW-1185">Reference proteome</keyword>
<dbReference type="PANTHER" id="PTHR11635">
    <property type="entry name" value="CAMP-DEPENDENT PROTEIN KINASE REGULATORY CHAIN"/>
    <property type="match status" value="1"/>
</dbReference>